<gene>
    <name evidence="5" type="ORF">BT96DRAFT_398871</name>
</gene>
<dbReference type="SMART" id="SM00248">
    <property type="entry name" value="ANK"/>
    <property type="match status" value="2"/>
</dbReference>
<dbReference type="PROSITE" id="PS50088">
    <property type="entry name" value="ANK_REPEAT"/>
    <property type="match status" value="1"/>
</dbReference>
<evidence type="ECO:0000256" key="1">
    <source>
        <dbReference type="ARBA" id="ARBA00022737"/>
    </source>
</evidence>
<evidence type="ECO:0000256" key="2">
    <source>
        <dbReference type="ARBA" id="ARBA00023043"/>
    </source>
</evidence>
<feature type="compositionally biased region" description="Basic residues" evidence="4">
    <location>
        <begin position="96"/>
        <end position="110"/>
    </location>
</feature>
<dbReference type="PANTHER" id="PTHR24171:SF9">
    <property type="entry name" value="ANKYRIN REPEAT DOMAIN-CONTAINING PROTEIN 39"/>
    <property type="match status" value="1"/>
</dbReference>
<dbReference type="Gene3D" id="1.25.40.20">
    <property type="entry name" value="Ankyrin repeat-containing domain"/>
    <property type="match status" value="1"/>
</dbReference>
<sequence>MCSKSGKIGCCAVPMKNDVNPNTRVTQQPSALECAAKSGHLNVVQFLVKNGADPNTRVEQQRSALESAKERGHLNVVQFLESLKNGIDPMGNTQNKTRKRKMPRSKRFHF</sequence>
<accession>A0A6A4GWS2</accession>
<evidence type="ECO:0000313" key="5">
    <source>
        <dbReference type="EMBL" id="KAE9389544.1"/>
    </source>
</evidence>
<feature type="repeat" description="ANK" evidence="3">
    <location>
        <begin position="27"/>
        <end position="59"/>
    </location>
</feature>
<dbReference type="InterPro" id="IPR002110">
    <property type="entry name" value="Ankyrin_rpt"/>
</dbReference>
<evidence type="ECO:0000256" key="4">
    <source>
        <dbReference type="SAM" id="MobiDB-lite"/>
    </source>
</evidence>
<proteinExistence type="predicted"/>
<keyword evidence="1" id="KW-0677">Repeat</keyword>
<protein>
    <submittedName>
        <fullName evidence="5">Uncharacterized protein</fullName>
    </submittedName>
</protein>
<dbReference type="EMBL" id="ML769692">
    <property type="protein sequence ID" value="KAE9389544.1"/>
    <property type="molecule type" value="Genomic_DNA"/>
</dbReference>
<keyword evidence="6" id="KW-1185">Reference proteome</keyword>
<name>A0A6A4GWS2_9AGAR</name>
<dbReference type="SUPFAM" id="SSF48403">
    <property type="entry name" value="Ankyrin repeat"/>
    <property type="match status" value="1"/>
</dbReference>
<dbReference type="AlphaFoldDB" id="A0A6A4GWS2"/>
<feature type="region of interest" description="Disordered" evidence="4">
    <location>
        <begin position="85"/>
        <end position="110"/>
    </location>
</feature>
<evidence type="ECO:0000313" key="6">
    <source>
        <dbReference type="Proteomes" id="UP000799118"/>
    </source>
</evidence>
<dbReference type="PROSITE" id="PS50297">
    <property type="entry name" value="ANK_REP_REGION"/>
    <property type="match status" value="1"/>
</dbReference>
<dbReference type="PANTHER" id="PTHR24171">
    <property type="entry name" value="ANKYRIN REPEAT DOMAIN-CONTAINING PROTEIN 39-RELATED"/>
    <property type="match status" value="1"/>
</dbReference>
<evidence type="ECO:0000256" key="3">
    <source>
        <dbReference type="PROSITE-ProRule" id="PRU00023"/>
    </source>
</evidence>
<organism evidence="5 6">
    <name type="scientific">Gymnopus androsaceus JB14</name>
    <dbReference type="NCBI Taxonomy" id="1447944"/>
    <lineage>
        <taxon>Eukaryota</taxon>
        <taxon>Fungi</taxon>
        <taxon>Dikarya</taxon>
        <taxon>Basidiomycota</taxon>
        <taxon>Agaricomycotina</taxon>
        <taxon>Agaricomycetes</taxon>
        <taxon>Agaricomycetidae</taxon>
        <taxon>Agaricales</taxon>
        <taxon>Marasmiineae</taxon>
        <taxon>Omphalotaceae</taxon>
        <taxon>Gymnopus</taxon>
    </lineage>
</organism>
<dbReference type="Pfam" id="PF12796">
    <property type="entry name" value="Ank_2"/>
    <property type="match status" value="1"/>
</dbReference>
<dbReference type="Proteomes" id="UP000799118">
    <property type="component" value="Unassembled WGS sequence"/>
</dbReference>
<reference evidence="5" key="1">
    <citation type="journal article" date="2019" name="Environ. Microbiol.">
        <title>Fungal ecological strategies reflected in gene transcription - a case study of two litter decomposers.</title>
        <authorList>
            <person name="Barbi F."/>
            <person name="Kohler A."/>
            <person name="Barry K."/>
            <person name="Baskaran P."/>
            <person name="Daum C."/>
            <person name="Fauchery L."/>
            <person name="Ihrmark K."/>
            <person name="Kuo A."/>
            <person name="LaButti K."/>
            <person name="Lipzen A."/>
            <person name="Morin E."/>
            <person name="Grigoriev I.V."/>
            <person name="Henrissat B."/>
            <person name="Lindahl B."/>
            <person name="Martin F."/>
        </authorList>
    </citation>
    <scope>NUCLEOTIDE SEQUENCE</scope>
    <source>
        <strain evidence="5">JB14</strain>
    </source>
</reference>
<dbReference type="InterPro" id="IPR036770">
    <property type="entry name" value="Ankyrin_rpt-contain_sf"/>
</dbReference>
<keyword evidence="2 3" id="KW-0040">ANK repeat</keyword>
<dbReference type="OrthoDB" id="194358at2759"/>